<evidence type="ECO:0000313" key="1">
    <source>
        <dbReference type="EMBL" id="GAP89436.1"/>
    </source>
</evidence>
<keyword evidence="2" id="KW-1185">Reference proteome</keyword>
<reference evidence="1" key="1">
    <citation type="submission" date="2016-03" db="EMBL/GenBank/DDBJ databases">
        <title>Draft genome sequence of Rosellinia necatrix.</title>
        <authorList>
            <person name="Kanematsu S."/>
        </authorList>
    </citation>
    <scope>NUCLEOTIDE SEQUENCE [LARGE SCALE GENOMIC DNA]</scope>
    <source>
        <strain evidence="1">W97</strain>
    </source>
</reference>
<dbReference type="Proteomes" id="UP000054516">
    <property type="component" value="Unassembled WGS sequence"/>
</dbReference>
<evidence type="ECO:0000313" key="2">
    <source>
        <dbReference type="Proteomes" id="UP000054516"/>
    </source>
</evidence>
<dbReference type="EMBL" id="DF977485">
    <property type="protein sequence ID" value="GAP89436.1"/>
    <property type="molecule type" value="Genomic_DNA"/>
</dbReference>
<proteinExistence type="predicted"/>
<name>A0A1W2TM81_ROSNE</name>
<accession>A0A1W2TM81</accession>
<organism evidence="1">
    <name type="scientific">Rosellinia necatrix</name>
    <name type="common">White root-rot fungus</name>
    <dbReference type="NCBI Taxonomy" id="77044"/>
    <lineage>
        <taxon>Eukaryota</taxon>
        <taxon>Fungi</taxon>
        <taxon>Dikarya</taxon>
        <taxon>Ascomycota</taxon>
        <taxon>Pezizomycotina</taxon>
        <taxon>Sordariomycetes</taxon>
        <taxon>Xylariomycetidae</taxon>
        <taxon>Xylariales</taxon>
        <taxon>Xylariaceae</taxon>
        <taxon>Rosellinia</taxon>
    </lineage>
</organism>
<dbReference type="AlphaFoldDB" id="A0A1W2TM81"/>
<gene>
    <name evidence="1" type="ORF">SAMD00023353_4000770</name>
</gene>
<protein>
    <submittedName>
        <fullName evidence="1">Uncharacterized protein</fullName>
    </submittedName>
</protein>
<sequence>MTIEASVYIDYCDAISERERVMGNGYSNPISEVDGFISTVEKAIHTTERALERLDSMSDTEERQEDSEEYKRMITEMKGWLLWADRLKDDINDRANEGKKSSNA</sequence>